<keyword evidence="2" id="KW-0175">Coiled coil</keyword>
<dbReference type="NCBIfam" id="NF033516">
    <property type="entry name" value="transpos_IS3"/>
    <property type="match status" value="1"/>
</dbReference>
<dbReference type="Pfam" id="PF13333">
    <property type="entry name" value="rve_2"/>
    <property type="match status" value="1"/>
</dbReference>
<dbReference type="EMBL" id="QWJV01000045">
    <property type="protein sequence ID" value="RIQ22237.1"/>
    <property type="molecule type" value="Genomic_DNA"/>
</dbReference>
<dbReference type="PANTHER" id="PTHR46889:SF4">
    <property type="entry name" value="TRANSPOSASE INSO FOR INSERTION SEQUENCE ELEMENT IS911B-RELATED"/>
    <property type="match status" value="1"/>
</dbReference>
<dbReference type="InterPro" id="IPR036397">
    <property type="entry name" value="RNaseH_sf"/>
</dbReference>
<dbReference type="Pfam" id="PF01527">
    <property type="entry name" value="HTH_Tnp_1"/>
    <property type="match status" value="1"/>
</dbReference>
<evidence type="ECO:0000256" key="1">
    <source>
        <dbReference type="ARBA" id="ARBA00009964"/>
    </source>
</evidence>
<dbReference type="PROSITE" id="PS50994">
    <property type="entry name" value="INTEGRASE"/>
    <property type="match status" value="1"/>
</dbReference>
<comment type="caution">
    <text evidence="4">The sequence shown here is derived from an EMBL/GenBank/DDBJ whole genome shotgun (WGS) entry which is preliminary data.</text>
</comment>
<evidence type="ECO:0000313" key="4">
    <source>
        <dbReference type="EMBL" id="RIQ22237.1"/>
    </source>
</evidence>
<gene>
    <name evidence="4" type="ORF">DLN06_25045</name>
</gene>
<proteinExistence type="inferred from homology"/>
<organism evidence="4">
    <name type="scientific">Salmonella enterica subsp. enterica serovar Newport str. CFSAN000835</name>
    <dbReference type="NCBI Taxonomy" id="1299174"/>
    <lineage>
        <taxon>Bacteria</taxon>
        <taxon>Pseudomonadati</taxon>
        <taxon>Pseudomonadota</taxon>
        <taxon>Gammaproteobacteria</taxon>
        <taxon>Enterobacterales</taxon>
        <taxon>Enterobacteriaceae</taxon>
        <taxon>Salmonella</taxon>
    </lineage>
</organism>
<dbReference type="InterPro" id="IPR050900">
    <property type="entry name" value="Transposase_IS3/IS150/IS904"/>
</dbReference>
<comment type="similarity">
    <text evidence="1">Belongs to the transposase 8 family.</text>
</comment>
<dbReference type="InterPro" id="IPR025948">
    <property type="entry name" value="HTH-like_dom"/>
</dbReference>
<reference evidence="4" key="1">
    <citation type="submission" date="2018-08" db="EMBL/GenBank/DDBJ databases">
        <title>Whole genome sequencing of Salmonella enterica serotype newport.</title>
        <authorList>
            <person name="Bell R."/>
        </authorList>
    </citation>
    <scope>NUCLEOTIDE SEQUENCE [LARGE SCALE GENOMIC DNA]</scope>
    <source>
        <strain evidence="4">CFSAN000835</strain>
    </source>
</reference>
<name>A0A658IDM0_SALNE</name>
<protein>
    <submittedName>
        <fullName evidence="4">IS3 family transposase</fullName>
    </submittedName>
</protein>
<evidence type="ECO:0000259" key="3">
    <source>
        <dbReference type="PROSITE" id="PS50994"/>
    </source>
</evidence>
<dbReference type="SUPFAM" id="SSF46689">
    <property type="entry name" value="Homeodomain-like"/>
    <property type="match status" value="1"/>
</dbReference>
<dbReference type="GO" id="GO:0003677">
    <property type="term" value="F:DNA binding"/>
    <property type="evidence" value="ECO:0007669"/>
    <property type="project" value="InterPro"/>
</dbReference>
<dbReference type="AlphaFoldDB" id="A0A658IDM0"/>
<dbReference type="Gene3D" id="1.10.10.60">
    <property type="entry name" value="Homeodomain-like"/>
    <property type="match status" value="1"/>
</dbReference>
<sequence>MSGKRYPEEFKIEAVKQVVDRGYSVSSVATRLDITTHSLYAWIKKYGPDSSTNKEQSDAQAEIRRLQKELKRVTDERDIFKKSRGVLRKAVRLRYAFIRDNICCWPVRLLCRVLDVHPSGFYAWLQQPHSQRHQTDLRLTGQIKQFWLESGCVYGYRKIHLDLRDTGQQCGVNRVWRLMKCAGIKAQVGYRSPRPRKGEASIVSPNRLQRQFNPDTPDERWVTDITYIRTHEGWLYLAVVVDLFSRKIIGWSMQPRMTKDIVLNALLMAVWRRNPQKQVLVHSDQGSQYTSHEWQSFLKSHGLEGSMSRRGNCHDNAVAESFFQLLKRERIKKKIYGTREEARSDIFDYIEMFYNSKRRHGSSDQMSPAEYENQYYQRLGSV</sequence>
<dbReference type="SUPFAM" id="SSF53098">
    <property type="entry name" value="Ribonuclease H-like"/>
    <property type="match status" value="1"/>
</dbReference>
<dbReference type="RefSeq" id="WP_119528883.1">
    <property type="nucleotide sequence ID" value="NZ_QWJV01000045.1"/>
</dbReference>
<dbReference type="InterPro" id="IPR012337">
    <property type="entry name" value="RNaseH-like_sf"/>
</dbReference>
<feature type="coiled-coil region" evidence="2">
    <location>
        <begin position="56"/>
        <end position="83"/>
    </location>
</feature>
<dbReference type="Pfam" id="PF13276">
    <property type="entry name" value="HTH_21"/>
    <property type="match status" value="1"/>
</dbReference>
<dbReference type="InterPro" id="IPR002514">
    <property type="entry name" value="Transposase_8"/>
</dbReference>
<dbReference type="Gene3D" id="3.30.420.10">
    <property type="entry name" value="Ribonuclease H-like superfamily/Ribonuclease H"/>
    <property type="match status" value="1"/>
</dbReference>
<dbReference type="PANTHER" id="PTHR46889">
    <property type="entry name" value="TRANSPOSASE INSF FOR INSERTION SEQUENCE IS3B-RELATED"/>
    <property type="match status" value="1"/>
</dbReference>
<dbReference type="InterPro" id="IPR001584">
    <property type="entry name" value="Integrase_cat-core"/>
</dbReference>
<dbReference type="InterPro" id="IPR048020">
    <property type="entry name" value="Transpos_IS3"/>
</dbReference>
<dbReference type="GO" id="GO:0015074">
    <property type="term" value="P:DNA integration"/>
    <property type="evidence" value="ECO:0007669"/>
    <property type="project" value="InterPro"/>
</dbReference>
<accession>A0A658IDM0</accession>
<evidence type="ECO:0000256" key="2">
    <source>
        <dbReference type="SAM" id="Coils"/>
    </source>
</evidence>
<feature type="domain" description="Integrase catalytic" evidence="3">
    <location>
        <begin position="213"/>
        <end position="376"/>
    </location>
</feature>
<dbReference type="GO" id="GO:0006313">
    <property type="term" value="P:DNA transposition"/>
    <property type="evidence" value="ECO:0007669"/>
    <property type="project" value="InterPro"/>
</dbReference>
<dbReference type="Proteomes" id="UP000839534">
    <property type="component" value="Unassembled WGS sequence"/>
</dbReference>
<dbReference type="InterPro" id="IPR009057">
    <property type="entry name" value="Homeodomain-like_sf"/>
</dbReference>
<dbReference type="Pfam" id="PF00665">
    <property type="entry name" value="rve"/>
    <property type="match status" value="1"/>
</dbReference>
<dbReference type="GO" id="GO:0004803">
    <property type="term" value="F:transposase activity"/>
    <property type="evidence" value="ECO:0007669"/>
    <property type="project" value="InterPro"/>
</dbReference>